<dbReference type="Gene3D" id="3.10.10.10">
    <property type="entry name" value="HIV Type 1 Reverse Transcriptase, subunit A, domain 1"/>
    <property type="match status" value="1"/>
</dbReference>
<dbReference type="InterPro" id="IPR004172">
    <property type="entry name" value="L27_dom"/>
</dbReference>
<dbReference type="InterPro" id="IPR014775">
    <property type="entry name" value="L27_C"/>
</dbReference>
<dbReference type="FunFam" id="2.30.30.40:FF:000105">
    <property type="entry name" value="MAGUK p55 subfamily member 5"/>
    <property type="match status" value="1"/>
</dbReference>
<dbReference type="GO" id="GO:0016324">
    <property type="term" value="C:apical plasma membrane"/>
    <property type="evidence" value="ECO:0007669"/>
    <property type="project" value="UniProtKB-SubCell"/>
</dbReference>
<evidence type="ECO:0000256" key="10">
    <source>
        <dbReference type="ARBA" id="ARBA00022737"/>
    </source>
</evidence>
<dbReference type="PROSITE" id="PS51022">
    <property type="entry name" value="L27"/>
    <property type="match status" value="1"/>
</dbReference>
<dbReference type="PROSITE" id="PS00856">
    <property type="entry name" value="GUANYLATE_KINASE_1"/>
    <property type="match status" value="1"/>
</dbReference>
<dbReference type="InterPro" id="IPR036892">
    <property type="entry name" value="L27_dom_sf"/>
</dbReference>
<keyword evidence="12" id="KW-0067">ATP-binding</keyword>
<dbReference type="CDD" id="cd12036">
    <property type="entry name" value="SH3_MPP5"/>
    <property type="match status" value="1"/>
</dbReference>
<dbReference type="Pfam" id="PF02828">
    <property type="entry name" value="L27"/>
    <property type="match status" value="1"/>
</dbReference>
<evidence type="ECO:0000256" key="6">
    <source>
        <dbReference type="ARBA" id="ARBA00012180"/>
    </source>
</evidence>
<evidence type="ECO:0000256" key="2">
    <source>
        <dbReference type="ARBA" id="ARBA00004221"/>
    </source>
</evidence>
<dbReference type="InterPro" id="IPR054465">
    <property type="entry name" value="Integrase_p58-like_C"/>
</dbReference>
<dbReference type="InterPro" id="IPR036397">
    <property type="entry name" value="RNaseH_sf"/>
</dbReference>
<protein>
    <recommendedName>
        <fullName evidence="15">Protein PALS1</fullName>
        <ecNumber evidence="6">3.1.26.4</ecNumber>
    </recommendedName>
    <alternativeName>
        <fullName evidence="16">Protein associated with Lin-7 1</fullName>
    </alternativeName>
</protein>
<keyword evidence="10" id="KW-0677">Repeat</keyword>
<name>A0AAW1FFS4_ZOAVI</name>
<dbReference type="InterPro" id="IPR036028">
    <property type="entry name" value="SH3-like_dom_sf"/>
</dbReference>
<evidence type="ECO:0000259" key="21">
    <source>
        <dbReference type="PROSITE" id="PS50804"/>
    </source>
</evidence>
<gene>
    <name evidence="25" type="ORF">VZT92_008379</name>
</gene>
<dbReference type="PROSITE" id="PS50052">
    <property type="entry name" value="GUANYLATE_KINASE_2"/>
    <property type="match status" value="1"/>
</dbReference>
<dbReference type="SUPFAM" id="SSF50156">
    <property type="entry name" value="PDZ domain-like"/>
    <property type="match status" value="1"/>
</dbReference>
<dbReference type="PROSITE" id="PS50002">
    <property type="entry name" value="SH3"/>
    <property type="match status" value="1"/>
</dbReference>
<dbReference type="AlphaFoldDB" id="A0AAW1FFS4"/>
<evidence type="ECO:0000259" key="20">
    <source>
        <dbReference type="PROSITE" id="PS50106"/>
    </source>
</evidence>
<dbReference type="EC" id="3.1.26.4" evidence="6"/>
<evidence type="ECO:0000256" key="14">
    <source>
        <dbReference type="ARBA" id="ARBA00023136"/>
    </source>
</evidence>
<evidence type="ECO:0000256" key="8">
    <source>
        <dbReference type="ARBA" id="ARBA00022443"/>
    </source>
</evidence>
<dbReference type="PROSITE" id="PS50804">
    <property type="entry name" value="SCAN_BOX"/>
    <property type="match status" value="1"/>
</dbReference>
<evidence type="ECO:0000313" key="26">
    <source>
        <dbReference type="Proteomes" id="UP001488805"/>
    </source>
</evidence>
<keyword evidence="9" id="KW-1003">Cell membrane</keyword>
<dbReference type="InterPro" id="IPR043502">
    <property type="entry name" value="DNA/RNA_pol_sf"/>
</dbReference>
<dbReference type="Gene3D" id="3.30.420.10">
    <property type="entry name" value="Ribonuclease H-like superfamily/Ribonuclease H"/>
    <property type="match status" value="1"/>
</dbReference>
<evidence type="ECO:0000256" key="16">
    <source>
        <dbReference type="ARBA" id="ARBA00031033"/>
    </source>
</evidence>
<dbReference type="Gene3D" id="3.40.50.300">
    <property type="entry name" value="P-loop containing nucleotide triphosphate hydrolases"/>
    <property type="match status" value="1"/>
</dbReference>
<keyword evidence="11" id="KW-0547">Nucleotide-binding</keyword>
<dbReference type="SMART" id="SM00326">
    <property type="entry name" value="SH3"/>
    <property type="match status" value="1"/>
</dbReference>
<dbReference type="Pfam" id="PF00595">
    <property type="entry name" value="PDZ"/>
    <property type="match status" value="1"/>
</dbReference>
<dbReference type="InterPro" id="IPR035601">
    <property type="entry name" value="MPP5_SH3"/>
</dbReference>
<dbReference type="Gene3D" id="2.30.42.10">
    <property type="match status" value="1"/>
</dbReference>
<feature type="domain" description="PDZ" evidence="20">
    <location>
        <begin position="825"/>
        <end position="905"/>
    </location>
</feature>
<organism evidence="25 26">
    <name type="scientific">Zoarces viviparus</name>
    <name type="common">Viviparous eelpout</name>
    <name type="synonym">Blennius viviparus</name>
    <dbReference type="NCBI Taxonomy" id="48416"/>
    <lineage>
        <taxon>Eukaryota</taxon>
        <taxon>Metazoa</taxon>
        <taxon>Chordata</taxon>
        <taxon>Craniata</taxon>
        <taxon>Vertebrata</taxon>
        <taxon>Euteleostomi</taxon>
        <taxon>Actinopterygii</taxon>
        <taxon>Neopterygii</taxon>
        <taxon>Teleostei</taxon>
        <taxon>Neoteleostei</taxon>
        <taxon>Acanthomorphata</taxon>
        <taxon>Eupercaria</taxon>
        <taxon>Perciformes</taxon>
        <taxon>Cottioidei</taxon>
        <taxon>Zoarcales</taxon>
        <taxon>Zoarcidae</taxon>
        <taxon>Zoarcinae</taxon>
        <taxon>Zoarces</taxon>
    </lineage>
</organism>
<dbReference type="CDD" id="cd00071">
    <property type="entry name" value="GMPK"/>
    <property type="match status" value="1"/>
</dbReference>
<dbReference type="SUPFAM" id="SSF47353">
    <property type="entry name" value="Retrovirus capsid dimerization domain-like"/>
    <property type="match status" value="1"/>
</dbReference>
<accession>A0AAW1FFS4</accession>
<evidence type="ECO:0000256" key="4">
    <source>
        <dbReference type="ARBA" id="ARBA00007014"/>
    </source>
</evidence>
<evidence type="ECO:0000256" key="1">
    <source>
        <dbReference type="ARBA" id="ARBA00004202"/>
    </source>
</evidence>
<evidence type="ECO:0000259" key="23">
    <source>
        <dbReference type="PROSITE" id="PS50994"/>
    </source>
</evidence>
<dbReference type="CDD" id="cd06798">
    <property type="entry name" value="PDZ_MPP5-like"/>
    <property type="match status" value="1"/>
</dbReference>
<dbReference type="SUPFAM" id="SSF52540">
    <property type="entry name" value="P-loop containing nucleoside triphosphate hydrolases"/>
    <property type="match status" value="1"/>
</dbReference>
<dbReference type="InterPro" id="IPR000477">
    <property type="entry name" value="RT_dom"/>
</dbReference>
<comment type="subcellular location">
    <subcellularLocation>
        <location evidence="2">Apical cell membrane</location>
    </subcellularLocation>
    <subcellularLocation>
        <location evidence="3">Cell junction</location>
        <location evidence="3">Tight junction</location>
    </subcellularLocation>
    <subcellularLocation>
        <location evidence="1">Cell membrane</location>
        <topology evidence="1">Peripheral membrane protein</topology>
    </subcellularLocation>
</comment>
<dbReference type="InterPro" id="IPR001584">
    <property type="entry name" value="Integrase_cat-core"/>
</dbReference>
<dbReference type="InterPro" id="IPR003309">
    <property type="entry name" value="SCAN_dom"/>
</dbReference>
<dbReference type="Gene3D" id="1.10.287.650">
    <property type="entry name" value="L27 domain"/>
    <property type="match status" value="1"/>
</dbReference>
<reference evidence="25 26" key="1">
    <citation type="journal article" date="2024" name="Genome Biol. Evol.">
        <title>Chromosome-level genome assembly of the viviparous eelpout Zoarces viviparus.</title>
        <authorList>
            <person name="Fuhrmann N."/>
            <person name="Brasseur M.V."/>
            <person name="Bakowski C.E."/>
            <person name="Podsiadlowski L."/>
            <person name="Prost S."/>
            <person name="Krehenwinkel H."/>
            <person name="Mayer C."/>
        </authorList>
    </citation>
    <scope>NUCLEOTIDE SEQUENCE [LARGE SCALE GENOMIC DNA]</scope>
    <source>
        <strain evidence="25">NO-MEL_2022_Ind0_liver</strain>
    </source>
</reference>
<evidence type="ECO:0000313" key="25">
    <source>
        <dbReference type="EMBL" id="KAK9533247.1"/>
    </source>
</evidence>
<dbReference type="Pfam" id="PF00078">
    <property type="entry name" value="RVT_1"/>
    <property type="match status" value="1"/>
</dbReference>
<dbReference type="SUPFAM" id="SSF56672">
    <property type="entry name" value="DNA/RNA polymerases"/>
    <property type="match status" value="1"/>
</dbReference>
<dbReference type="Gene3D" id="2.30.30.40">
    <property type="entry name" value="SH3 Domains"/>
    <property type="match status" value="1"/>
</dbReference>
<dbReference type="Pfam" id="PF00665">
    <property type="entry name" value="rve"/>
    <property type="match status" value="1"/>
</dbReference>
<dbReference type="PROSITE" id="PS50994">
    <property type="entry name" value="INTEGRASE"/>
    <property type="match status" value="1"/>
</dbReference>
<keyword evidence="8 17" id="KW-0728">SH3 domain</keyword>
<keyword evidence="14" id="KW-0472">Membrane</keyword>
<comment type="similarity">
    <text evidence="4">Belongs to the MAGUK family.</text>
</comment>
<keyword evidence="26" id="KW-1185">Reference proteome</keyword>
<feature type="domain" description="Reverse transcriptase" evidence="22">
    <location>
        <begin position="576"/>
        <end position="755"/>
    </location>
</feature>
<feature type="domain" description="SCAN box" evidence="21">
    <location>
        <begin position="77"/>
        <end position="153"/>
    </location>
</feature>
<keyword evidence="13" id="KW-0965">Cell junction</keyword>
<dbReference type="PANTHER" id="PTHR23122">
    <property type="entry name" value="MEMBRANE-ASSOCIATED GUANYLATE KINASE MAGUK"/>
    <property type="match status" value="1"/>
</dbReference>
<evidence type="ECO:0000259" key="19">
    <source>
        <dbReference type="PROSITE" id="PS50052"/>
    </source>
</evidence>
<dbReference type="GO" id="GO:0004523">
    <property type="term" value="F:RNA-DNA hybrid ribonuclease activity"/>
    <property type="evidence" value="ECO:0007669"/>
    <property type="project" value="UniProtKB-EC"/>
</dbReference>
<dbReference type="SUPFAM" id="SSF101288">
    <property type="entry name" value="L27 domain"/>
    <property type="match status" value="1"/>
</dbReference>
<proteinExistence type="inferred from homology"/>
<keyword evidence="7" id="KW-0796">Tight junction</keyword>
<dbReference type="SUPFAM" id="SSF50044">
    <property type="entry name" value="SH3-domain"/>
    <property type="match status" value="1"/>
</dbReference>
<evidence type="ECO:0000256" key="3">
    <source>
        <dbReference type="ARBA" id="ARBA00004435"/>
    </source>
</evidence>
<evidence type="ECO:0000259" key="22">
    <source>
        <dbReference type="PROSITE" id="PS50878"/>
    </source>
</evidence>
<dbReference type="InterPro" id="IPR043128">
    <property type="entry name" value="Rev_trsase/Diguanyl_cyclase"/>
</dbReference>
<evidence type="ECO:0000256" key="11">
    <source>
        <dbReference type="ARBA" id="ARBA00022741"/>
    </source>
</evidence>
<dbReference type="Pfam" id="PF22938">
    <property type="entry name" value="Integrase_p58_C"/>
    <property type="match status" value="1"/>
</dbReference>
<dbReference type="InterPro" id="IPR038269">
    <property type="entry name" value="SCAN_sf"/>
</dbReference>
<dbReference type="PROSITE" id="PS50878">
    <property type="entry name" value="RT_POL"/>
    <property type="match status" value="1"/>
</dbReference>
<dbReference type="PROSITE" id="PS50106">
    <property type="entry name" value="PDZ"/>
    <property type="match status" value="1"/>
</dbReference>
<evidence type="ECO:0000256" key="9">
    <source>
        <dbReference type="ARBA" id="ARBA00022475"/>
    </source>
</evidence>
<dbReference type="SUPFAM" id="SSF53098">
    <property type="entry name" value="Ribonuclease H-like"/>
    <property type="match status" value="1"/>
</dbReference>
<dbReference type="Proteomes" id="UP001488805">
    <property type="component" value="Unassembled WGS sequence"/>
</dbReference>
<dbReference type="GO" id="GO:0015074">
    <property type="term" value="P:DNA integration"/>
    <property type="evidence" value="ECO:0007669"/>
    <property type="project" value="InterPro"/>
</dbReference>
<dbReference type="Pfam" id="PF07653">
    <property type="entry name" value="SH3_2"/>
    <property type="match status" value="1"/>
</dbReference>
<dbReference type="InterPro" id="IPR001452">
    <property type="entry name" value="SH3_domain"/>
</dbReference>
<dbReference type="GO" id="GO:0003676">
    <property type="term" value="F:nucleic acid binding"/>
    <property type="evidence" value="ECO:0007669"/>
    <property type="project" value="InterPro"/>
</dbReference>
<dbReference type="SMART" id="SM00072">
    <property type="entry name" value="GuKc"/>
    <property type="match status" value="1"/>
</dbReference>
<evidence type="ECO:0000256" key="17">
    <source>
        <dbReference type="PROSITE-ProRule" id="PRU00192"/>
    </source>
</evidence>
<comment type="similarity">
    <text evidence="5">Belongs to the beta type-B retroviral polymerase family. HERV class-II K(HML-2) pol subfamily.</text>
</comment>
<evidence type="ECO:0000256" key="5">
    <source>
        <dbReference type="ARBA" id="ARBA00010879"/>
    </source>
</evidence>
<dbReference type="InterPro" id="IPR027417">
    <property type="entry name" value="P-loop_NTPase"/>
</dbReference>
<evidence type="ECO:0000256" key="13">
    <source>
        <dbReference type="ARBA" id="ARBA00022949"/>
    </source>
</evidence>
<dbReference type="FunFam" id="3.40.50.300:FF:000469">
    <property type="entry name" value="MAGUK p55 subfamily member 5"/>
    <property type="match status" value="1"/>
</dbReference>
<dbReference type="Gene3D" id="1.10.4020.10">
    <property type="entry name" value="DNA breaking-rejoining enzymes"/>
    <property type="match status" value="1"/>
</dbReference>
<dbReference type="InterPro" id="IPR020590">
    <property type="entry name" value="Guanylate_kinase_CS"/>
</dbReference>
<dbReference type="CDD" id="cd01647">
    <property type="entry name" value="RT_LTR"/>
    <property type="match status" value="1"/>
</dbReference>
<dbReference type="Gene3D" id="3.30.70.270">
    <property type="match status" value="1"/>
</dbReference>
<dbReference type="Pfam" id="PF00625">
    <property type="entry name" value="Guanylate_kin"/>
    <property type="match status" value="1"/>
</dbReference>
<dbReference type="FunFam" id="3.30.420.10:FF:000032">
    <property type="entry name" value="Retrovirus-related Pol polyprotein from transposon 297-like Protein"/>
    <property type="match status" value="1"/>
</dbReference>
<dbReference type="InterPro" id="IPR001478">
    <property type="entry name" value="PDZ"/>
</dbReference>
<evidence type="ECO:0000256" key="15">
    <source>
        <dbReference type="ARBA" id="ARBA00024392"/>
    </source>
</evidence>
<dbReference type="InterPro" id="IPR012337">
    <property type="entry name" value="RNaseH-like_sf"/>
</dbReference>
<dbReference type="GO" id="GO:0005923">
    <property type="term" value="C:bicellular tight junction"/>
    <property type="evidence" value="ECO:0007669"/>
    <property type="project" value="UniProtKB-SubCell"/>
</dbReference>
<sequence>MQPYKEGEDIEHYLITFERIAHACQWPQDEWALHLAPLLTGKARYAYVAMDIDDTMDYAKVKCAVLQKFEISAETYRVRFRSTVPGQEETPKELQVRLKDLYGKWMAPEAKTKEQIGDTIIREQLLKILNPDLCTWIKERNPKTSKEAAELGEVFLAARRPSKEYLPAKSRPPNPSSKNGDRAPLISMPIIDAPFSRIAMDIVGPLERSSAGHKYILVVCDYATRYPEAFPLKKIKARQIVNCLIQLFSRVGIPKEIITDQGTNFTSHLLKEVYSMLGIQGVKTSPYHPQTDGLVERFNKTLKSMLKKFMNDSGSDWDRWLPFLLFAYREVPQASTGFSPFQLLYGHSVRGPMDVLKDAWEGPMPQQQCSELSYVLKMRDKLDQFQELANGNLAQAQQRQKKSYDQASKRRVFQEGQKVILLLPTSDSGLLAKWQGPYKITKKAGPVTYELFLPDRRKKHQVFHVNLLKEWVDQPEQSLTMWARTVVDEEELQEQYFPTSTETPVFPDLSHLTAEKRWELQAHMQKGLFSLKPGCTNLIEHQIRLHSPEQRPIRDTTCRIPARLVPGLKQDVEEMLATGIIEPSCSEWCSPVVLVPKKDDPKLRFCVNFSKLNAVSAFDSYPMPRVDELIERLGNANFLTTLDLCKGYWQVPLTESSKDLTTVKVPSGLFRFRMMPFGLHGAPATFQRLVDEVLRGAEDYAAAYIDDIVIFSRTWEEHVQHLADVFQRIHSAGLVINAKKCHIAKPEVQYLGYVIGGGGIRPQTRSLIQSSQNKEGLELHSLLSDTHIQSLLLAHDSVAETEMQPEPLPSEGVTLTQWGGETVKIVRIEKAQDIPLGATVRNEMESVVISRIVRGGAAERSGLLSEGDEILEINGIDIRGKDVNQVFDILADMHGLLTFVLIPSTQSRPPPVKESVVHVKAHFDYDPSDDPYVPCRELGLSFQKGDILHIISQSDPNWWQAYRDGDEDNQPLAGLVPGKSFQQQREAMKQTIEEDKEPEKSGKLWCAKKNKRKRKKLLYNTHRNDDIDNEEILTYEEMALYHQPANRKRPIALIGPTSCGQAELRQRLLNSQPERFAGAVPHTTRNRRDCELSGRDYHFVSRQTFEAELAAGKLIESGDFEKNLYGTSTDSVRQVINTGKICVLCLHTQALKVLRSSDLKPYIIFIAPPSQERLRALLAKDNKNPKPEELRDIIEKAREMEQSCGHLFDAVIVNADQDKAFNELLRLINKLDTEPQWVPCSWLR</sequence>
<evidence type="ECO:0000259" key="18">
    <source>
        <dbReference type="PROSITE" id="PS50002"/>
    </source>
</evidence>
<evidence type="ECO:0000256" key="12">
    <source>
        <dbReference type="ARBA" id="ARBA00022840"/>
    </source>
</evidence>
<dbReference type="EMBL" id="JBCEZU010000067">
    <property type="protein sequence ID" value="KAK9533247.1"/>
    <property type="molecule type" value="Genomic_DNA"/>
</dbReference>
<dbReference type="SMART" id="SM00228">
    <property type="entry name" value="PDZ"/>
    <property type="match status" value="1"/>
</dbReference>
<evidence type="ECO:0000259" key="24">
    <source>
        <dbReference type="PROSITE" id="PS51022"/>
    </source>
</evidence>
<dbReference type="InterPro" id="IPR036034">
    <property type="entry name" value="PDZ_sf"/>
</dbReference>
<feature type="domain" description="SH3" evidence="18">
    <location>
        <begin position="914"/>
        <end position="986"/>
    </location>
</feature>
<comment type="caution">
    <text evidence="25">The sequence shown here is derived from an EMBL/GenBank/DDBJ whole genome shotgun (WGS) entry which is preliminary data.</text>
</comment>
<dbReference type="InterPro" id="IPR008145">
    <property type="entry name" value="GK/Ca_channel_bsu"/>
</dbReference>
<dbReference type="SMART" id="SM00431">
    <property type="entry name" value="SCAN"/>
    <property type="match status" value="1"/>
</dbReference>
<feature type="domain" description="Integrase catalytic" evidence="23">
    <location>
        <begin position="190"/>
        <end position="348"/>
    </location>
</feature>
<dbReference type="FunFam" id="2.30.42.10:FF:000088">
    <property type="entry name" value="MAGUK p55 subfamily member 5"/>
    <property type="match status" value="1"/>
</dbReference>
<dbReference type="GO" id="GO:0005524">
    <property type="term" value="F:ATP binding"/>
    <property type="evidence" value="ECO:0007669"/>
    <property type="project" value="UniProtKB-KW"/>
</dbReference>
<dbReference type="InterPro" id="IPR008144">
    <property type="entry name" value="Guanylate_kin-like_dom"/>
</dbReference>
<dbReference type="SMART" id="SM00569">
    <property type="entry name" value="L27"/>
    <property type="match status" value="1"/>
</dbReference>
<feature type="domain" description="Guanylate kinase-like" evidence="19">
    <location>
        <begin position="1048"/>
        <end position="1229"/>
    </location>
</feature>
<dbReference type="Pfam" id="PF02023">
    <property type="entry name" value="SCAN"/>
    <property type="match status" value="1"/>
</dbReference>
<feature type="domain" description="L27" evidence="24">
    <location>
        <begin position="753"/>
        <end position="806"/>
    </location>
</feature>
<dbReference type="InterPro" id="IPR050716">
    <property type="entry name" value="MAGUK"/>
</dbReference>
<evidence type="ECO:0000256" key="7">
    <source>
        <dbReference type="ARBA" id="ARBA00022427"/>
    </source>
</evidence>